<sequence>MIKEYKTLAKPSGTCPLVSIYESVLKGHMNNLDLTLPAENVPQLGTSVSQYTGPTNIEKAINHFPLSTPAGSSSLLAQPVMRNPSIVPTYEGGLETHPNLLPDTSLFDSLSFLDTADCSHQSEQFLANLGISNEIAPFDIEALFAR</sequence>
<protein>
    <submittedName>
        <fullName evidence="1">Uncharacterized protein</fullName>
    </submittedName>
</protein>
<dbReference type="EMBL" id="CAOQHR010000002">
    <property type="protein sequence ID" value="CAI6299608.1"/>
    <property type="molecule type" value="Genomic_DNA"/>
</dbReference>
<accession>A0A9W4U7F1</accession>
<dbReference type="AlphaFoldDB" id="A0A9W4U7F1"/>
<proteinExistence type="predicted"/>
<reference evidence="1" key="1">
    <citation type="submission" date="2023-01" db="EMBL/GenBank/DDBJ databases">
        <authorList>
            <person name="Van Ghelder C."/>
            <person name="Rancurel C."/>
        </authorList>
    </citation>
    <scope>NUCLEOTIDE SEQUENCE</scope>
    <source>
        <strain evidence="1">CNCM I-4278</strain>
    </source>
</reference>
<comment type="caution">
    <text evidence="1">The sequence shown here is derived from an EMBL/GenBank/DDBJ whole genome shotgun (WGS) entry which is preliminary data.</text>
</comment>
<keyword evidence="2" id="KW-1185">Reference proteome</keyword>
<organism evidence="1 2">
    <name type="scientific">Periconia digitata</name>
    <dbReference type="NCBI Taxonomy" id="1303443"/>
    <lineage>
        <taxon>Eukaryota</taxon>
        <taxon>Fungi</taxon>
        <taxon>Dikarya</taxon>
        <taxon>Ascomycota</taxon>
        <taxon>Pezizomycotina</taxon>
        <taxon>Dothideomycetes</taxon>
        <taxon>Pleosporomycetidae</taxon>
        <taxon>Pleosporales</taxon>
        <taxon>Massarineae</taxon>
        <taxon>Periconiaceae</taxon>
        <taxon>Periconia</taxon>
    </lineage>
</organism>
<dbReference type="OrthoDB" id="3774349at2759"/>
<dbReference type="Proteomes" id="UP001152607">
    <property type="component" value="Unassembled WGS sequence"/>
</dbReference>
<evidence type="ECO:0000313" key="2">
    <source>
        <dbReference type="Proteomes" id="UP001152607"/>
    </source>
</evidence>
<gene>
    <name evidence="1" type="ORF">PDIGIT_LOCUS2784</name>
</gene>
<name>A0A9W4U7F1_9PLEO</name>
<evidence type="ECO:0000313" key="1">
    <source>
        <dbReference type="EMBL" id="CAI6299608.1"/>
    </source>
</evidence>